<dbReference type="Proteomes" id="UP000595253">
    <property type="component" value="Chromosome"/>
</dbReference>
<dbReference type="Pfam" id="PF01381">
    <property type="entry name" value="HTH_3"/>
    <property type="match status" value="1"/>
</dbReference>
<dbReference type="CDD" id="cd00093">
    <property type="entry name" value="HTH_XRE"/>
    <property type="match status" value="1"/>
</dbReference>
<name>A0AAD1NIY0_LACLC</name>
<organism evidence="3 4">
    <name type="scientific">Lactococcus lactis subsp. cremoris</name>
    <name type="common">Streptococcus cremoris</name>
    <dbReference type="NCBI Taxonomy" id="1359"/>
    <lineage>
        <taxon>Bacteria</taxon>
        <taxon>Bacillati</taxon>
        <taxon>Bacillota</taxon>
        <taxon>Bacilli</taxon>
        <taxon>Lactobacillales</taxon>
        <taxon>Streptococcaceae</taxon>
        <taxon>Lactococcus</taxon>
    </lineage>
</organism>
<dbReference type="GO" id="GO:0003677">
    <property type="term" value="F:DNA binding"/>
    <property type="evidence" value="ECO:0007669"/>
    <property type="project" value="UniProtKB-KW"/>
</dbReference>
<reference evidence="3 4" key="1">
    <citation type="submission" date="2020-12" db="EMBL/GenBank/DDBJ databases">
        <title>Complete genome sequence of lactococcus lactis subsp. cremoris strain EPSC and strain G3-2.</title>
        <authorList>
            <person name="Kita K."/>
            <person name="Ishikawa S."/>
        </authorList>
    </citation>
    <scope>NUCLEOTIDE SEQUENCE [LARGE SCALE GENOMIC DNA]</scope>
    <source>
        <strain evidence="3 4">EPSC</strain>
    </source>
</reference>
<dbReference type="AlphaFoldDB" id="A0AAD1NIY0"/>
<dbReference type="RefSeq" id="WP_126354728.1">
    <property type="nucleotide sequence ID" value="NZ_AP018499.1"/>
</dbReference>
<dbReference type="EMBL" id="AP024222">
    <property type="protein sequence ID" value="BCO07166.1"/>
    <property type="molecule type" value="Genomic_DNA"/>
</dbReference>
<evidence type="ECO:0000259" key="2">
    <source>
        <dbReference type="PROSITE" id="PS50943"/>
    </source>
</evidence>
<feature type="domain" description="HTH cro/C1-type" evidence="2">
    <location>
        <begin position="8"/>
        <end position="62"/>
    </location>
</feature>
<sequence>MSLTADRIKKQRKKNNLTMQDLAEKMGVSKTTIVEWENGKREPKQDVIDKLSEFLDVDKAYLLGLQKEEKIISLANFIMELGNERFTKFFNELRTNFSEQDYDNLTNIVSAYSLLDNEDRIFFTKSMALKSGLIDRTFKAENGKIVFIDNDKPSS</sequence>
<dbReference type="InterPro" id="IPR010982">
    <property type="entry name" value="Lambda_DNA-bd_dom_sf"/>
</dbReference>
<evidence type="ECO:0000313" key="3">
    <source>
        <dbReference type="EMBL" id="BCO07166.1"/>
    </source>
</evidence>
<dbReference type="SMART" id="SM00530">
    <property type="entry name" value="HTH_XRE"/>
    <property type="match status" value="1"/>
</dbReference>
<dbReference type="InterPro" id="IPR001387">
    <property type="entry name" value="Cro/C1-type_HTH"/>
</dbReference>
<dbReference type="PANTHER" id="PTHR46558">
    <property type="entry name" value="TRACRIPTIONAL REGULATORY PROTEIN-RELATED-RELATED"/>
    <property type="match status" value="1"/>
</dbReference>
<accession>A0AAD1NIY0</accession>
<dbReference type="Gene3D" id="1.10.260.40">
    <property type="entry name" value="lambda repressor-like DNA-binding domains"/>
    <property type="match status" value="1"/>
</dbReference>
<dbReference type="SUPFAM" id="SSF47413">
    <property type="entry name" value="lambda repressor-like DNA-binding domains"/>
    <property type="match status" value="1"/>
</dbReference>
<evidence type="ECO:0000256" key="1">
    <source>
        <dbReference type="ARBA" id="ARBA00023125"/>
    </source>
</evidence>
<proteinExistence type="predicted"/>
<dbReference type="PROSITE" id="PS50943">
    <property type="entry name" value="HTH_CROC1"/>
    <property type="match status" value="1"/>
</dbReference>
<protein>
    <recommendedName>
        <fullName evidence="2">HTH cro/C1-type domain-containing protein</fullName>
    </recommendedName>
</protein>
<evidence type="ECO:0000313" key="4">
    <source>
        <dbReference type="Proteomes" id="UP000595253"/>
    </source>
</evidence>
<dbReference type="PANTHER" id="PTHR46558:SF11">
    <property type="entry name" value="HTH-TYPE TRANSCRIPTIONAL REGULATOR XRE"/>
    <property type="match status" value="1"/>
</dbReference>
<gene>
    <name evidence="3" type="ORF">LLC_24060</name>
</gene>
<keyword evidence="1" id="KW-0238">DNA-binding</keyword>